<feature type="region of interest" description="Disordered" evidence="1">
    <location>
        <begin position="1"/>
        <end position="34"/>
    </location>
</feature>
<evidence type="ECO:0000313" key="3">
    <source>
        <dbReference type="Proteomes" id="UP001596978"/>
    </source>
</evidence>
<dbReference type="RefSeq" id="WP_386407376.1">
    <property type="nucleotide sequence ID" value="NZ_JBHTJH010000005.1"/>
</dbReference>
<dbReference type="SUPFAM" id="SSF47090">
    <property type="entry name" value="PGBD-like"/>
    <property type="match status" value="1"/>
</dbReference>
<name>A0ABW3CY04_9FLAO</name>
<accession>A0ABW3CY04</accession>
<dbReference type="Proteomes" id="UP001596978">
    <property type="component" value="Unassembled WGS sequence"/>
</dbReference>
<comment type="caution">
    <text evidence="2">The sequence shown here is derived from an EMBL/GenBank/DDBJ whole genome shotgun (WGS) entry which is preliminary data.</text>
</comment>
<dbReference type="Gene3D" id="1.10.101.10">
    <property type="entry name" value="PGBD-like superfamily/PGBD"/>
    <property type="match status" value="1"/>
</dbReference>
<dbReference type="EMBL" id="JBHTJH010000005">
    <property type="protein sequence ID" value="MFD0862421.1"/>
    <property type="molecule type" value="Genomic_DNA"/>
</dbReference>
<proteinExistence type="predicted"/>
<keyword evidence="3" id="KW-1185">Reference proteome</keyword>
<sequence length="254" mass="27515">MRTKQKKEKKSSPQHQTNSFFEDKGKNQTPDTGEQFFNGSSLNSLLGIKRGDGLNFGTWHLRPLVKLLQRTLNKKIDSFLAIDGMFGPLTGKALEKFQTVADITPKQLVDASTITALASPKGISCGPLLFSRGIGGDLIGLTPSDSRKFQAGPDIGLTIQNKGVFDTNVTINTRTARGSSAAATVMIPAGTTLTFVDSAKFCTPFFWSVSFSAESVKKITIPGGKTISFPVFINFDISSNWKPGQIPCCDKFRP</sequence>
<reference evidence="3" key="1">
    <citation type="journal article" date="2019" name="Int. J. Syst. Evol. Microbiol.">
        <title>The Global Catalogue of Microorganisms (GCM) 10K type strain sequencing project: providing services to taxonomists for standard genome sequencing and annotation.</title>
        <authorList>
            <consortium name="The Broad Institute Genomics Platform"/>
            <consortium name="The Broad Institute Genome Sequencing Center for Infectious Disease"/>
            <person name="Wu L."/>
            <person name="Ma J."/>
        </authorList>
    </citation>
    <scope>NUCLEOTIDE SEQUENCE [LARGE SCALE GENOMIC DNA]</scope>
    <source>
        <strain evidence="3">CCUG 62952</strain>
    </source>
</reference>
<gene>
    <name evidence="2" type="ORF">ACFQ1M_09370</name>
</gene>
<dbReference type="InterPro" id="IPR036365">
    <property type="entry name" value="PGBD-like_sf"/>
</dbReference>
<evidence type="ECO:0000313" key="2">
    <source>
        <dbReference type="EMBL" id="MFD0862421.1"/>
    </source>
</evidence>
<organism evidence="2 3">
    <name type="scientific">Sungkyunkwania multivorans</name>
    <dbReference type="NCBI Taxonomy" id="1173618"/>
    <lineage>
        <taxon>Bacteria</taxon>
        <taxon>Pseudomonadati</taxon>
        <taxon>Bacteroidota</taxon>
        <taxon>Flavobacteriia</taxon>
        <taxon>Flavobacteriales</taxon>
        <taxon>Flavobacteriaceae</taxon>
        <taxon>Sungkyunkwania</taxon>
    </lineage>
</organism>
<dbReference type="InterPro" id="IPR036366">
    <property type="entry name" value="PGBDSf"/>
</dbReference>
<evidence type="ECO:0000256" key="1">
    <source>
        <dbReference type="SAM" id="MobiDB-lite"/>
    </source>
</evidence>
<protein>
    <submittedName>
        <fullName evidence="2">Peptidoglycan-binding protein</fullName>
    </submittedName>
</protein>